<dbReference type="Proteomes" id="UP000677305">
    <property type="component" value="Chromosome"/>
</dbReference>
<keyword evidence="3 6" id="KW-0812">Transmembrane</keyword>
<dbReference type="Gene3D" id="2.30.30.60">
    <property type="match status" value="1"/>
</dbReference>
<feature type="domain" description="Mechanosensitive ion channel MscS" evidence="7">
    <location>
        <begin position="180"/>
        <end position="248"/>
    </location>
</feature>
<accession>A0A8J8ME03</accession>
<dbReference type="Pfam" id="PF00924">
    <property type="entry name" value="MS_channel_2nd"/>
    <property type="match status" value="1"/>
</dbReference>
<proteinExistence type="inferred from homology"/>
<dbReference type="InterPro" id="IPR006685">
    <property type="entry name" value="MscS_channel_2nd"/>
</dbReference>
<evidence type="ECO:0000256" key="5">
    <source>
        <dbReference type="ARBA" id="ARBA00023136"/>
    </source>
</evidence>
<dbReference type="GO" id="GO:0005886">
    <property type="term" value="C:plasma membrane"/>
    <property type="evidence" value="ECO:0007669"/>
    <property type="project" value="TreeGrafter"/>
</dbReference>
<evidence type="ECO:0000256" key="6">
    <source>
        <dbReference type="SAM" id="Phobius"/>
    </source>
</evidence>
<evidence type="ECO:0000313" key="9">
    <source>
        <dbReference type="EMBL" id="QUH31304.1"/>
    </source>
</evidence>
<evidence type="ECO:0000256" key="3">
    <source>
        <dbReference type="ARBA" id="ARBA00022692"/>
    </source>
</evidence>
<feature type="transmembrane region" description="Helical" evidence="6">
    <location>
        <begin position="160"/>
        <end position="178"/>
    </location>
</feature>
<comment type="similarity">
    <text evidence="2">Belongs to the MscS (TC 1.A.23) family.</text>
</comment>
<reference evidence="9 10" key="1">
    <citation type="submission" date="2020-07" db="EMBL/GenBank/DDBJ databases">
        <title>Vallitalea guaymasensis genome.</title>
        <authorList>
            <person name="Postec A."/>
        </authorList>
    </citation>
    <scope>NUCLEOTIDE SEQUENCE [LARGE SCALE GENOMIC DNA]</scope>
    <source>
        <strain evidence="9 10">Ra1766G1</strain>
    </source>
</reference>
<feature type="transmembrane region" description="Helical" evidence="6">
    <location>
        <begin position="134"/>
        <end position="154"/>
    </location>
</feature>
<dbReference type="EMBL" id="CP058561">
    <property type="protein sequence ID" value="QUH31304.1"/>
    <property type="molecule type" value="Genomic_DNA"/>
</dbReference>
<evidence type="ECO:0000313" key="10">
    <source>
        <dbReference type="Proteomes" id="UP000677305"/>
    </source>
</evidence>
<feature type="domain" description="Mechanosensitive ion channel MscS C-terminal" evidence="8">
    <location>
        <begin position="325"/>
        <end position="388"/>
    </location>
</feature>
<feature type="transmembrane region" description="Helical" evidence="6">
    <location>
        <begin position="15"/>
        <end position="35"/>
    </location>
</feature>
<dbReference type="GO" id="GO:0071470">
    <property type="term" value="P:cellular response to osmotic stress"/>
    <property type="evidence" value="ECO:0007669"/>
    <property type="project" value="InterPro"/>
</dbReference>
<dbReference type="InterPro" id="IPR049278">
    <property type="entry name" value="MS_channel_C"/>
</dbReference>
<dbReference type="Pfam" id="PF21082">
    <property type="entry name" value="MS_channel_3rd"/>
    <property type="match status" value="1"/>
</dbReference>
<protein>
    <submittedName>
        <fullName evidence="9">Mechanosensitive ion channel</fullName>
    </submittedName>
</protein>
<dbReference type="InterPro" id="IPR030192">
    <property type="entry name" value="YbdG"/>
</dbReference>
<dbReference type="KEGG" id="vgu:HYG85_21210"/>
<evidence type="ECO:0000259" key="8">
    <source>
        <dbReference type="Pfam" id="PF21082"/>
    </source>
</evidence>
<sequence length="405" mass="46353">MVNRIGMLLERYDIYNRWVSVAISIIIILLICIIVQKITKYIILNIIQKIVNKTDNVFDEILYEKKVFHNISHIAPAIIIYIFSNSFESREIIQSIVYAYILLILTLTLFKILDSIQQIYRTKEFSKSRPIKGIIQVIKIIICVFAVVFIVAIFTSDSAAWAMLSGLGGMSAIIILIFRDSILGLVAGIQLSTNNLLKIGDWIEMQQFGADGEVVDISLTNITVENWDKTLVNVPAYKFIDESFKNWRGMTDAGGRRIKRAIHIDINTIRFLDDKLYDHLMEVDMLKDYLTSKQCDINAYNKSCNMVNNVNGRKLTNIGSFRAYVIEYLKRNPKIHNDFTLLVRQLAPTDTGLPIEIYCFTNDTAWANYEGIMADIFDHLLAIISEFDLKVYQNPSGSDFVKLAK</sequence>
<dbReference type="InterPro" id="IPR023408">
    <property type="entry name" value="MscS_beta-dom_sf"/>
</dbReference>
<dbReference type="InterPro" id="IPR010920">
    <property type="entry name" value="LSM_dom_sf"/>
</dbReference>
<evidence type="ECO:0000256" key="2">
    <source>
        <dbReference type="ARBA" id="ARBA00008017"/>
    </source>
</evidence>
<name>A0A8J8ME03_9FIRM</name>
<dbReference type="SUPFAM" id="SSF50182">
    <property type="entry name" value="Sm-like ribonucleoproteins"/>
    <property type="match status" value="1"/>
</dbReference>
<dbReference type="AlphaFoldDB" id="A0A8J8ME03"/>
<feature type="transmembrane region" description="Helical" evidence="6">
    <location>
        <begin position="96"/>
        <end position="113"/>
    </location>
</feature>
<evidence type="ECO:0000256" key="1">
    <source>
        <dbReference type="ARBA" id="ARBA00004127"/>
    </source>
</evidence>
<keyword evidence="5 6" id="KW-0472">Membrane</keyword>
<evidence type="ECO:0000256" key="4">
    <source>
        <dbReference type="ARBA" id="ARBA00022989"/>
    </source>
</evidence>
<gene>
    <name evidence="9" type="ORF">HYG85_21210</name>
</gene>
<dbReference type="GO" id="GO:0008381">
    <property type="term" value="F:mechanosensitive monoatomic ion channel activity"/>
    <property type="evidence" value="ECO:0007669"/>
    <property type="project" value="InterPro"/>
</dbReference>
<dbReference type="PANTHER" id="PTHR30414:SF0">
    <property type="entry name" value="MINICONDUCTANCE MECHANOSENSITIVE CHANNEL YBDG"/>
    <property type="match status" value="1"/>
</dbReference>
<comment type="subcellular location">
    <subcellularLocation>
        <location evidence="1">Endomembrane system</location>
        <topology evidence="1">Multi-pass membrane protein</topology>
    </subcellularLocation>
</comment>
<evidence type="ECO:0000259" key="7">
    <source>
        <dbReference type="Pfam" id="PF00924"/>
    </source>
</evidence>
<dbReference type="RefSeq" id="WP_212691360.1">
    <property type="nucleotide sequence ID" value="NZ_CP058561.1"/>
</dbReference>
<dbReference type="GO" id="GO:0012505">
    <property type="term" value="C:endomembrane system"/>
    <property type="evidence" value="ECO:0007669"/>
    <property type="project" value="UniProtKB-SubCell"/>
</dbReference>
<keyword evidence="4 6" id="KW-1133">Transmembrane helix</keyword>
<keyword evidence="10" id="KW-1185">Reference proteome</keyword>
<dbReference type="PANTHER" id="PTHR30414">
    <property type="entry name" value="MINICONDUCTANCE MECHANOSENSITIVE CHANNEL YBDG"/>
    <property type="match status" value="1"/>
</dbReference>
<organism evidence="9 10">
    <name type="scientific">Vallitalea guaymasensis</name>
    <dbReference type="NCBI Taxonomy" id="1185412"/>
    <lineage>
        <taxon>Bacteria</taxon>
        <taxon>Bacillati</taxon>
        <taxon>Bacillota</taxon>
        <taxon>Clostridia</taxon>
        <taxon>Lachnospirales</taxon>
        <taxon>Vallitaleaceae</taxon>
        <taxon>Vallitalea</taxon>
    </lineage>
</organism>